<evidence type="ECO:0000256" key="16">
    <source>
        <dbReference type="ARBA" id="ARBA00047594"/>
    </source>
</evidence>
<dbReference type="PATRIC" id="fig|47500.8.peg.2784"/>
<dbReference type="Proteomes" id="UP000182836">
    <property type="component" value="Unassembled WGS sequence"/>
</dbReference>
<dbReference type="GO" id="GO:0046677">
    <property type="term" value="P:response to antibiotic"/>
    <property type="evidence" value="ECO:0007669"/>
    <property type="project" value="UniProtKB-UniRule"/>
</dbReference>
<name>A0A0D1XD56_ANEMI</name>
<dbReference type="GO" id="GO:0071555">
    <property type="term" value="P:cell wall organization"/>
    <property type="evidence" value="ECO:0007669"/>
    <property type="project" value="UniProtKB-KW"/>
</dbReference>
<evidence type="ECO:0000256" key="14">
    <source>
        <dbReference type="ARBA" id="ARBA00032707"/>
    </source>
</evidence>
<comment type="miscellaneous">
    <text evidence="17">Bacitracin is thought to be involved in the inhibition of peptidoglycan synthesis by sequestering undecaprenyl diphosphate, thereby reducing the pool of lipid carrier available.</text>
</comment>
<evidence type="ECO:0000256" key="8">
    <source>
        <dbReference type="ARBA" id="ARBA00022960"/>
    </source>
</evidence>
<feature type="transmembrane region" description="Helical" evidence="17">
    <location>
        <begin position="177"/>
        <end position="195"/>
    </location>
</feature>
<evidence type="ECO:0000256" key="3">
    <source>
        <dbReference type="ARBA" id="ARBA00012374"/>
    </source>
</evidence>
<evidence type="ECO:0000256" key="1">
    <source>
        <dbReference type="ARBA" id="ARBA00004651"/>
    </source>
</evidence>
<keyword evidence="7 17" id="KW-0378">Hydrolase</keyword>
<evidence type="ECO:0000256" key="17">
    <source>
        <dbReference type="HAMAP-Rule" id="MF_01006"/>
    </source>
</evidence>
<feature type="transmembrane region" description="Helical" evidence="17">
    <location>
        <begin position="104"/>
        <end position="120"/>
    </location>
</feature>
<dbReference type="HAMAP" id="MF_01006">
    <property type="entry name" value="Undec_diphosphatase"/>
    <property type="match status" value="1"/>
</dbReference>
<comment type="function">
    <text evidence="17">Catalyzes the dephosphorylation of undecaprenyl diphosphate (UPP). Confers resistance to bacitracin.</text>
</comment>
<dbReference type="GO" id="GO:0009252">
    <property type="term" value="P:peptidoglycan biosynthetic process"/>
    <property type="evidence" value="ECO:0007669"/>
    <property type="project" value="UniProtKB-KW"/>
</dbReference>
<evidence type="ECO:0000256" key="11">
    <source>
        <dbReference type="ARBA" id="ARBA00023136"/>
    </source>
</evidence>
<keyword evidence="5 17" id="KW-1003">Cell membrane</keyword>
<evidence type="ECO:0000256" key="9">
    <source>
        <dbReference type="ARBA" id="ARBA00022984"/>
    </source>
</evidence>
<keyword evidence="12 17" id="KW-0046">Antibiotic resistance</keyword>
<reference evidence="19 21" key="2">
    <citation type="submission" date="2016-10" db="EMBL/GenBank/DDBJ databases">
        <authorList>
            <person name="de Groot N.N."/>
        </authorList>
    </citation>
    <scope>NUCLEOTIDE SEQUENCE [LARGE SCALE GENOMIC DNA]</scope>
    <source>
        <strain evidence="19 21">DSM 2895</strain>
    </source>
</reference>
<gene>
    <name evidence="17" type="primary">uppP</name>
    <name evidence="18" type="ORF">AF333_02240</name>
    <name evidence="19" type="ORF">SAMN04487909_10417</name>
</gene>
<protein>
    <recommendedName>
        <fullName evidence="4 17">Undecaprenyl-diphosphatase</fullName>
        <ecNumber evidence="3 17">3.6.1.27</ecNumber>
    </recommendedName>
    <alternativeName>
        <fullName evidence="15 17">Bacitracin resistance protein</fullName>
    </alternativeName>
    <alternativeName>
        <fullName evidence="14 17">Undecaprenyl pyrophosphate phosphatase</fullName>
    </alternativeName>
</protein>
<keyword evidence="6 17" id="KW-0812">Transmembrane</keyword>
<evidence type="ECO:0000313" key="18">
    <source>
        <dbReference type="EMBL" id="KON94483.1"/>
    </source>
</evidence>
<accession>A0A0D1XD56</accession>
<feature type="transmembrane region" description="Helical" evidence="17">
    <location>
        <begin position="241"/>
        <end position="260"/>
    </location>
</feature>
<dbReference type="InterPro" id="IPR003824">
    <property type="entry name" value="UppP"/>
</dbReference>
<dbReference type="PANTHER" id="PTHR30622">
    <property type="entry name" value="UNDECAPRENYL-DIPHOSPHATASE"/>
    <property type="match status" value="1"/>
</dbReference>
<keyword evidence="10 17" id="KW-1133">Transmembrane helix</keyword>
<dbReference type="GO" id="GO:0050380">
    <property type="term" value="F:undecaprenyl-diphosphatase activity"/>
    <property type="evidence" value="ECO:0007669"/>
    <property type="project" value="UniProtKB-UniRule"/>
</dbReference>
<evidence type="ECO:0000256" key="13">
    <source>
        <dbReference type="ARBA" id="ARBA00023316"/>
    </source>
</evidence>
<keyword evidence="20" id="KW-1185">Reference proteome</keyword>
<keyword evidence="8 17" id="KW-0133">Cell shape</keyword>
<evidence type="ECO:0000256" key="5">
    <source>
        <dbReference type="ARBA" id="ARBA00022475"/>
    </source>
</evidence>
<keyword evidence="11 17" id="KW-0472">Membrane</keyword>
<evidence type="ECO:0000256" key="12">
    <source>
        <dbReference type="ARBA" id="ARBA00023251"/>
    </source>
</evidence>
<evidence type="ECO:0000313" key="20">
    <source>
        <dbReference type="Proteomes" id="UP000037269"/>
    </source>
</evidence>
<proteinExistence type="inferred from homology"/>
<dbReference type="EMBL" id="LGUG01000004">
    <property type="protein sequence ID" value="KON94483.1"/>
    <property type="molecule type" value="Genomic_DNA"/>
</dbReference>
<organism evidence="18 20">
    <name type="scientific">Aneurinibacillus migulanus</name>
    <name type="common">Bacillus migulanus</name>
    <dbReference type="NCBI Taxonomy" id="47500"/>
    <lineage>
        <taxon>Bacteria</taxon>
        <taxon>Bacillati</taxon>
        <taxon>Bacillota</taxon>
        <taxon>Bacilli</taxon>
        <taxon>Bacillales</taxon>
        <taxon>Paenibacillaceae</taxon>
        <taxon>Aneurinibacillus group</taxon>
        <taxon>Aneurinibacillus</taxon>
    </lineage>
</organism>
<sequence length="261" mass="28391">MNELQAIILGIIQGLTEFLPISSTGHLYLARHLFGLDEAGLFLDTMLHIGTLFAVLAVYGDDVLKILQKPFSRLTGLLVIGTVPAVVVGLLLEDFFEEISRTGVTVGYEFLLTGAVLWMADRWKNRGGKSLKGMSYGDALFIGCFQAAAIMPALSRSGLTIAASLFRRINREEAARFSFLLSLPAIGGGVVLQGAKLFTGENRETIGLFPLLLGSFFSAVFGYFAVRWMIGILKKKSLKGFAVYVWILGVFILAVQALGIF</sequence>
<evidence type="ECO:0000256" key="10">
    <source>
        <dbReference type="ARBA" id="ARBA00022989"/>
    </source>
</evidence>
<feature type="transmembrane region" description="Helical" evidence="17">
    <location>
        <begin position="207"/>
        <end position="229"/>
    </location>
</feature>
<dbReference type="Proteomes" id="UP000037269">
    <property type="component" value="Unassembled WGS sequence"/>
</dbReference>
<evidence type="ECO:0000313" key="21">
    <source>
        <dbReference type="Proteomes" id="UP000182836"/>
    </source>
</evidence>
<evidence type="ECO:0000256" key="2">
    <source>
        <dbReference type="ARBA" id="ARBA00010621"/>
    </source>
</evidence>
<dbReference type="EMBL" id="FNED01000004">
    <property type="protein sequence ID" value="SDI43883.1"/>
    <property type="molecule type" value="Genomic_DNA"/>
</dbReference>
<comment type="similarity">
    <text evidence="2 17">Belongs to the UppP family.</text>
</comment>
<evidence type="ECO:0000313" key="19">
    <source>
        <dbReference type="EMBL" id="SDI43883.1"/>
    </source>
</evidence>
<dbReference type="Pfam" id="PF02673">
    <property type="entry name" value="BacA"/>
    <property type="match status" value="1"/>
</dbReference>
<evidence type="ECO:0000256" key="4">
    <source>
        <dbReference type="ARBA" id="ARBA00021581"/>
    </source>
</evidence>
<keyword evidence="9 17" id="KW-0573">Peptidoglycan synthesis</keyword>
<comment type="subcellular location">
    <subcellularLocation>
        <location evidence="1 17">Cell membrane</location>
        <topology evidence="1 17">Multi-pass membrane protein</topology>
    </subcellularLocation>
</comment>
<dbReference type="OrthoDB" id="9808289at2"/>
<dbReference type="GO" id="GO:0005886">
    <property type="term" value="C:plasma membrane"/>
    <property type="evidence" value="ECO:0007669"/>
    <property type="project" value="UniProtKB-SubCell"/>
</dbReference>
<comment type="catalytic activity">
    <reaction evidence="16 17">
        <text>di-trans,octa-cis-undecaprenyl diphosphate + H2O = di-trans,octa-cis-undecaprenyl phosphate + phosphate + H(+)</text>
        <dbReference type="Rhea" id="RHEA:28094"/>
        <dbReference type="ChEBI" id="CHEBI:15377"/>
        <dbReference type="ChEBI" id="CHEBI:15378"/>
        <dbReference type="ChEBI" id="CHEBI:43474"/>
        <dbReference type="ChEBI" id="CHEBI:58405"/>
        <dbReference type="ChEBI" id="CHEBI:60392"/>
        <dbReference type="EC" id="3.6.1.27"/>
    </reaction>
</comment>
<evidence type="ECO:0000256" key="7">
    <source>
        <dbReference type="ARBA" id="ARBA00022801"/>
    </source>
</evidence>
<dbReference type="EC" id="3.6.1.27" evidence="3 17"/>
<dbReference type="RefSeq" id="WP_043067533.1">
    <property type="nucleotide sequence ID" value="NZ_BJOA01000164.1"/>
</dbReference>
<evidence type="ECO:0000256" key="6">
    <source>
        <dbReference type="ARBA" id="ARBA00022692"/>
    </source>
</evidence>
<dbReference type="PANTHER" id="PTHR30622:SF4">
    <property type="entry name" value="UNDECAPRENYL-DIPHOSPHATASE"/>
    <property type="match status" value="1"/>
</dbReference>
<reference evidence="18 20" key="1">
    <citation type="submission" date="2015-07" db="EMBL/GenBank/DDBJ databases">
        <title>Fjat-14205 dsm 2895.</title>
        <authorList>
            <person name="Liu B."/>
            <person name="Wang J."/>
            <person name="Zhu Y."/>
            <person name="Liu G."/>
            <person name="Chen Q."/>
            <person name="Chen Z."/>
            <person name="Lan J."/>
            <person name="Che J."/>
            <person name="Ge C."/>
            <person name="Shi H."/>
            <person name="Pan Z."/>
            <person name="Liu X."/>
        </authorList>
    </citation>
    <scope>NUCLEOTIDE SEQUENCE [LARGE SCALE GENOMIC DNA]</scope>
    <source>
        <strain evidence="18 20">DSM 2895</strain>
    </source>
</reference>
<evidence type="ECO:0000256" key="15">
    <source>
        <dbReference type="ARBA" id="ARBA00032932"/>
    </source>
</evidence>
<dbReference type="STRING" id="47500.AF333_02240"/>
<dbReference type="GO" id="GO:0008360">
    <property type="term" value="P:regulation of cell shape"/>
    <property type="evidence" value="ECO:0007669"/>
    <property type="project" value="UniProtKB-KW"/>
</dbReference>
<dbReference type="GeneID" id="42304032"/>
<feature type="transmembrane region" description="Helical" evidence="17">
    <location>
        <begin position="71"/>
        <end position="92"/>
    </location>
</feature>
<keyword evidence="13 17" id="KW-0961">Cell wall biogenesis/degradation</keyword>
<dbReference type="AlphaFoldDB" id="A0A0D1XD56"/>
<feature type="transmembrane region" description="Helical" evidence="17">
    <location>
        <begin position="41"/>
        <end position="59"/>
    </location>
</feature>
<feature type="transmembrane region" description="Helical" evidence="17">
    <location>
        <begin position="6"/>
        <end position="29"/>
    </location>
</feature>